<accession>A0A845ER08</accession>
<comment type="caution">
    <text evidence="4">The sequence shown here is derived from an EMBL/GenBank/DDBJ whole genome shotgun (WGS) entry which is preliminary data.</text>
</comment>
<dbReference type="PROSITE" id="PS50977">
    <property type="entry name" value="HTH_TETR_2"/>
    <property type="match status" value="1"/>
</dbReference>
<dbReference type="InterPro" id="IPR001647">
    <property type="entry name" value="HTH_TetR"/>
</dbReference>
<proteinExistence type="predicted"/>
<evidence type="ECO:0000313" key="5">
    <source>
        <dbReference type="Proteomes" id="UP000447833"/>
    </source>
</evidence>
<evidence type="ECO:0000313" key="4">
    <source>
        <dbReference type="EMBL" id="MYL61797.1"/>
    </source>
</evidence>
<protein>
    <submittedName>
        <fullName evidence="4">TetR family transcriptional regulator</fullName>
    </submittedName>
</protein>
<dbReference type="Pfam" id="PF00440">
    <property type="entry name" value="TetR_N"/>
    <property type="match status" value="1"/>
</dbReference>
<evidence type="ECO:0000259" key="3">
    <source>
        <dbReference type="PROSITE" id="PS50977"/>
    </source>
</evidence>
<gene>
    <name evidence="4" type="ORF">GLW07_00370</name>
</gene>
<dbReference type="PANTHER" id="PTHR43479:SF21">
    <property type="entry name" value="TRANSCRIPTIONAL REGULATOR, TETR FAMILY"/>
    <property type="match status" value="1"/>
</dbReference>
<dbReference type="AlphaFoldDB" id="A0A845ER08"/>
<evidence type="ECO:0000256" key="2">
    <source>
        <dbReference type="PROSITE-ProRule" id="PRU00335"/>
    </source>
</evidence>
<name>A0A845ER08_9BACL</name>
<evidence type="ECO:0000256" key="1">
    <source>
        <dbReference type="ARBA" id="ARBA00023125"/>
    </source>
</evidence>
<sequence length="205" mass="24068">MKMNGFELRKQQKRKDIMNAAFTLFNKEGIKKVKISDIARFAGVSQVTIYNHFTSKEELVRAVMKEYMNQQFQIFKESVEEERTFPELVELIVFEKHKAVQSLDPSLLQEMLTTDEELKEYVDHFYRTQTLPLFVQLLERARERGEINASLSMEAIMFYLNALKTEVQQVPAKTWSERKDFLDDVLQLFFYGLSGGPTSNRNESE</sequence>
<feature type="domain" description="HTH tetR-type" evidence="3">
    <location>
        <begin position="11"/>
        <end position="71"/>
    </location>
</feature>
<dbReference type="EMBL" id="WMEY01000001">
    <property type="protein sequence ID" value="MYL61797.1"/>
    <property type="molecule type" value="Genomic_DNA"/>
</dbReference>
<dbReference type="PRINTS" id="PR00455">
    <property type="entry name" value="HTHTETR"/>
</dbReference>
<dbReference type="GO" id="GO:0003677">
    <property type="term" value="F:DNA binding"/>
    <property type="evidence" value="ECO:0007669"/>
    <property type="project" value="UniProtKB-UniRule"/>
</dbReference>
<reference evidence="4 5" key="1">
    <citation type="submission" date="2019-11" db="EMBL/GenBank/DDBJ databases">
        <title>Genome sequences of 17 halophilic strains isolated from different environments.</title>
        <authorList>
            <person name="Furrow R.E."/>
        </authorList>
    </citation>
    <scope>NUCLEOTIDE SEQUENCE [LARGE SCALE GENOMIC DNA]</scope>
    <source>
        <strain evidence="4 5">22506_14_FS</strain>
    </source>
</reference>
<keyword evidence="1 2" id="KW-0238">DNA-binding</keyword>
<dbReference type="SUPFAM" id="SSF48498">
    <property type="entry name" value="Tetracyclin repressor-like, C-terminal domain"/>
    <property type="match status" value="1"/>
</dbReference>
<dbReference type="InterPro" id="IPR050624">
    <property type="entry name" value="HTH-type_Tx_Regulator"/>
</dbReference>
<dbReference type="Gene3D" id="1.10.357.10">
    <property type="entry name" value="Tetracycline Repressor, domain 2"/>
    <property type="match status" value="1"/>
</dbReference>
<dbReference type="SUPFAM" id="SSF46689">
    <property type="entry name" value="Homeodomain-like"/>
    <property type="match status" value="1"/>
</dbReference>
<dbReference type="PANTHER" id="PTHR43479">
    <property type="entry name" value="ACREF/ENVCD OPERON REPRESSOR-RELATED"/>
    <property type="match status" value="1"/>
</dbReference>
<organism evidence="4 5">
    <name type="scientific">Guptibacillus hwajinpoensis</name>
    <dbReference type="NCBI Taxonomy" id="208199"/>
    <lineage>
        <taxon>Bacteria</taxon>
        <taxon>Bacillati</taxon>
        <taxon>Bacillota</taxon>
        <taxon>Bacilli</taxon>
        <taxon>Bacillales</taxon>
        <taxon>Guptibacillaceae</taxon>
        <taxon>Guptibacillus</taxon>
    </lineage>
</organism>
<feature type="DNA-binding region" description="H-T-H motif" evidence="2">
    <location>
        <begin position="34"/>
        <end position="53"/>
    </location>
</feature>
<dbReference type="InterPro" id="IPR009057">
    <property type="entry name" value="Homeodomain-like_sf"/>
</dbReference>
<dbReference type="InterPro" id="IPR036271">
    <property type="entry name" value="Tet_transcr_reg_TetR-rel_C_sf"/>
</dbReference>
<dbReference type="Proteomes" id="UP000447833">
    <property type="component" value="Unassembled WGS sequence"/>
</dbReference>